<keyword evidence="7" id="KW-0812">Transmembrane</keyword>
<gene>
    <name evidence="9" type="ORF">MAPG_02320</name>
</gene>
<dbReference type="Pfam" id="PF00789">
    <property type="entry name" value="UBX"/>
    <property type="match status" value="1"/>
</dbReference>
<evidence type="ECO:0000256" key="1">
    <source>
        <dbReference type="ARBA" id="ARBA00004406"/>
    </source>
</evidence>
<dbReference type="STRING" id="644358.A0A0C4DR20"/>
<dbReference type="InterPro" id="IPR001012">
    <property type="entry name" value="UBX_dom"/>
</dbReference>
<dbReference type="AlphaFoldDB" id="A0A0C4DR20"/>
<dbReference type="SUPFAM" id="SSF52833">
    <property type="entry name" value="Thioredoxin-like"/>
    <property type="match status" value="1"/>
</dbReference>
<dbReference type="InterPro" id="IPR029071">
    <property type="entry name" value="Ubiquitin-like_domsf"/>
</dbReference>
<evidence type="ECO:0000256" key="5">
    <source>
        <dbReference type="ARBA" id="ARBA00046062"/>
    </source>
</evidence>
<dbReference type="GO" id="GO:0036503">
    <property type="term" value="P:ERAD pathway"/>
    <property type="evidence" value="ECO:0007669"/>
    <property type="project" value="TreeGrafter"/>
</dbReference>
<evidence type="ECO:0000259" key="8">
    <source>
        <dbReference type="PROSITE" id="PS50033"/>
    </source>
</evidence>
<reference evidence="10" key="5">
    <citation type="submission" date="2015-06" db="UniProtKB">
        <authorList>
            <consortium name="EnsemblFungi"/>
        </authorList>
    </citation>
    <scope>IDENTIFICATION</scope>
    <source>
        <strain evidence="10">ATCC 64411</strain>
    </source>
</reference>
<keyword evidence="2" id="KW-0834">Unfolded protein response</keyword>
<name>A0A0C4DR20_MAGP6</name>
<sequence length="485" mass="52799">MFFQGTLQEGIAAAVQDAKLVVCFVTDDGTESKLWEEEFLTDISVESLLRAEAVLLRLKAGSEEAKYLAAIFPIPKTPTLVLIRNGELKEYIAAGTVREEFLRRVRKSLGIMPPSDPAQPAPEQQLQQPPAGHRSAGVDVSARDFSSGTSSSALGTPVSSSRGEQVEEQQQPRSSRDKGKGRAEPEPSSDSAAPQAGKPHADVAKASDDYKRRKLEAQQARRRILEQIEHDKAARREREEQRKLARLAAAAGDDEGQNTTASSRPAETAQPSTGPISSASAAAASRQSKTCALQVRDFDGSTIRTRLASSGTLRKEVREWVDASRVAAGQTKDPYLFKVVLTPLPNRTIEETEEDQSLADLGLAPSSTLILAPVRRFATAYGGPGGPSGGLLASLWAMILGFLNPIFLLFRAVPARREQLQGGEEIEMARLNRPRHQQDQSSNPAGRQEQGSARVTGFRNPNDDRKDQQLYNGNSLNFEPRPDEE</sequence>
<feature type="compositionally biased region" description="Polar residues" evidence="6">
    <location>
        <begin position="257"/>
        <end position="276"/>
    </location>
</feature>
<reference evidence="9" key="2">
    <citation type="submission" date="2010-05" db="EMBL/GenBank/DDBJ databases">
        <title>The Genome Sequence of Magnaporthe poae strain ATCC 64411.</title>
        <authorList>
            <consortium name="The Broad Institute Genome Sequencing Platform"/>
            <consortium name="Broad Institute Genome Sequencing Center for Infectious Disease"/>
            <person name="Ma L.-J."/>
            <person name="Dead R."/>
            <person name="Young S."/>
            <person name="Zeng Q."/>
            <person name="Koehrsen M."/>
            <person name="Alvarado L."/>
            <person name="Berlin A."/>
            <person name="Chapman S.B."/>
            <person name="Chen Z."/>
            <person name="Freedman E."/>
            <person name="Gellesch M."/>
            <person name="Goldberg J."/>
            <person name="Griggs A."/>
            <person name="Gujja S."/>
            <person name="Heilman E.R."/>
            <person name="Heiman D."/>
            <person name="Hepburn T."/>
            <person name="Howarth C."/>
            <person name="Jen D."/>
            <person name="Larson L."/>
            <person name="Mehta T."/>
            <person name="Neiman D."/>
            <person name="Pearson M."/>
            <person name="Roberts A."/>
            <person name="Saif S."/>
            <person name="Shea T."/>
            <person name="Shenoy N."/>
            <person name="Sisk P."/>
            <person name="Stolte C."/>
            <person name="Sykes S."/>
            <person name="Walk T."/>
            <person name="White J."/>
            <person name="Yandava C."/>
            <person name="Haas B."/>
            <person name="Nusbaum C."/>
            <person name="Birren B."/>
        </authorList>
    </citation>
    <scope>NUCLEOTIDE SEQUENCE</scope>
    <source>
        <strain evidence="9">ATCC 64411</strain>
    </source>
</reference>
<proteinExistence type="predicted"/>
<dbReference type="SUPFAM" id="SSF54236">
    <property type="entry name" value="Ubiquitin-like"/>
    <property type="match status" value="1"/>
</dbReference>
<feature type="compositionally biased region" description="Basic and acidic residues" evidence="6">
    <location>
        <begin position="199"/>
        <end position="210"/>
    </location>
</feature>
<organism evidence="10 11">
    <name type="scientific">Magnaporthiopsis poae (strain ATCC 64411 / 73-15)</name>
    <name type="common">Kentucky bluegrass fungus</name>
    <name type="synonym">Magnaporthe poae</name>
    <dbReference type="NCBI Taxonomy" id="644358"/>
    <lineage>
        <taxon>Eukaryota</taxon>
        <taxon>Fungi</taxon>
        <taxon>Dikarya</taxon>
        <taxon>Ascomycota</taxon>
        <taxon>Pezizomycotina</taxon>
        <taxon>Sordariomycetes</taxon>
        <taxon>Sordariomycetidae</taxon>
        <taxon>Magnaporthales</taxon>
        <taxon>Magnaporthaceae</taxon>
        <taxon>Magnaporthiopsis</taxon>
    </lineage>
</organism>
<feature type="region of interest" description="Disordered" evidence="6">
    <location>
        <begin position="110"/>
        <end position="210"/>
    </location>
</feature>
<keyword evidence="7" id="KW-1133">Transmembrane helix</keyword>
<evidence type="ECO:0000313" key="11">
    <source>
        <dbReference type="Proteomes" id="UP000011715"/>
    </source>
</evidence>
<reference evidence="10" key="4">
    <citation type="journal article" date="2015" name="G3 (Bethesda)">
        <title>Genome sequences of three phytopathogenic species of the Magnaporthaceae family of fungi.</title>
        <authorList>
            <person name="Okagaki L.H."/>
            <person name="Nunes C.C."/>
            <person name="Sailsbery J."/>
            <person name="Clay B."/>
            <person name="Brown D."/>
            <person name="John T."/>
            <person name="Oh Y."/>
            <person name="Young N."/>
            <person name="Fitzgerald M."/>
            <person name="Haas B.J."/>
            <person name="Zeng Q."/>
            <person name="Young S."/>
            <person name="Adiconis X."/>
            <person name="Fan L."/>
            <person name="Levin J.Z."/>
            <person name="Mitchell T.K."/>
            <person name="Okubara P.A."/>
            <person name="Farman M.L."/>
            <person name="Kohn L.M."/>
            <person name="Birren B."/>
            <person name="Ma L.-J."/>
            <person name="Dean R.A."/>
        </authorList>
    </citation>
    <scope>NUCLEOTIDE SEQUENCE</scope>
    <source>
        <strain evidence="10">ATCC 64411 / 73-15</strain>
    </source>
</reference>
<dbReference type="PANTHER" id="PTHR46424:SF1">
    <property type="entry name" value="UBX DOMAIN-CONTAINING PROTEIN 4"/>
    <property type="match status" value="1"/>
</dbReference>
<feature type="compositionally biased region" description="Polar residues" evidence="6">
    <location>
        <begin position="439"/>
        <end position="453"/>
    </location>
</feature>
<dbReference type="EMBL" id="ADBL01000585">
    <property type="status" value="NOT_ANNOTATED_CDS"/>
    <property type="molecule type" value="Genomic_DNA"/>
</dbReference>
<dbReference type="OMA" id="FEPNNTS"/>
<dbReference type="EnsemblFungi" id="MAPG_02320T0">
    <property type="protein sequence ID" value="MAPG_02320T0"/>
    <property type="gene ID" value="MAPG_02320"/>
</dbReference>
<dbReference type="CDD" id="cd01767">
    <property type="entry name" value="UBX"/>
    <property type="match status" value="1"/>
</dbReference>
<dbReference type="GO" id="GO:0006986">
    <property type="term" value="P:response to unfolded protein"/>
    <property type="evidence" value="ECO:0007669"/>
    <property type="project" value="UniProtKB-KW"/>
</dbReference>
<evidence type="ECO:0000313" key="9">
    <source>
        <dbReference type="EMBL" id="KLU83255.1"/>
    </source>
</evidence>
<feature type="region of interest" description="Disordered" evidence="6">
    <location>
        <begin position="430"/>
        <end position="485"/>
    </location>
</feature>
<evidence type="ECO:0000256" key="7">
    <source>
        <dbReference type="SAM" id="Phobius"/>
    </source>
</evidence>
<dbReference type="PROSITE" id="PS50033">
    <property type="entry name" value="UBX"/>
    <property type="match status" value="1"/>
</dbReference>
<dbReference type="EMBL" id="GL876967">
    <property type="protein sequence ID" value="KLU83255.1"/>
    <property type="molecule type" value="Genomic_DNA"/>
</dbReference>
<comment type="subunit">
    <text evidence="3">Directly interacts with VCP. Interacts with UBQLN1. Forms a complex with VCP and UBQLN1.</text>
</comment>
<evidence type="ECO:0000256" key="3">
    <source>
        <dbReference type="ARBA" id="ARBA00038812"/>
    </source>
</evidence>
<comment type="subcellular location">
    <subcellularLocation>
        <location evidence="1">Endoplasmic reticulum membrane</location>
        <topology evidence="1">Peripheral membrane protein</topology>
    </subcellularLocation>
</comment>
<feature type="compositionally biased region" description="Basic and acidic residues" evidence="6">
    <location>
        <begin position="226"/>
        <end position="243"/>
    </location>
</feature>
<feature type="region of interest" description="Disordered" evidence="6">
    <location>
        <begin position="226"/>
        <end position="283"/>
    </location>
</feature>
<dbReference type="Gene3D" id="3.10.20.90">
    <property type="entry name" value="Phosphatidylinositol 3-kinase Catalytic Subunit, Chain A, domain 1"/>
    <property type="match status" value="1"/>
</dbReference>
<feature type="compositionally biased region" description="Basic and acidic residues" evidence="6">
    <location>
        <begin position="174"/>
        <end position="185"/>
    </location>
</feature>
<dbReference type="Pfam" id="PF23187">
    <property type="entry name" value="UBX7_N"/>
    <property type="match status" value="1"/>
</dbReference>
<dbReference type="eggNOG" id="KOG2507">
    <property type="taxonomic scope" value="Eukaryota"/>
</dbReference>
<reference evidence="9" key="3">
    <citation type="submission" date="2011-03" db="EMBL/GenBank/DDBJ databases">
        <title>Annotation of Magnaporthe poae ATCC 64411.</title>
        <authorList>
            <person name="Ma L.-J."/>
            <person name="Dead R."/>
            <person name="Young S.K."/>
            <person name="Zeng Q."/>
            <person name="Gargeya S."/>
            <person name="Fitzgerald M."/>
            <person name="Haas B."/>
            <person name="Abouelleil A."/>
            <person name="Alvarado L."/>
            <person name="Arachchi H.M."/>
            <person name="Berlin A."/>
            <person name="Brown A."/>
            <person name="Chapman S.B."/>
            <person name="Chen Z."/>
            <person name="Dunbar C."/>
            <person name="Freedman E."/>
            <person name="Gearin G."/>
            <person name="Gellesch M."/>
            <person name="Goldberg J."/>
            <person name="Griggs A."/>
            <person name="Gujja S."/>
            <person name="Heiman D."/>
            <person name="Howarth C."/>
            <person name="Larson L."/>
            <person name="Lui A."/>
            <person name="MacDonald P.J.P."/>
            <person name="Mehta T."/>
            <person name="Montmayeur A."/>
            <person name="Murphy C."/>
            <person name="Neiman D."/>
            <person name="Pearson M."/>
            <person name="Priest M."/>
            <person name="Roberts A."/>
            <person name="Saif S."/>
            <person name="Shea T."/>
            <person name="Shenoy N."/>
            <person name="Sisk P."/>
            <person name="Stolte C."/>
            <person name="Sykes S."/>
            <person name="Yandava C."/>
            <person name="Wortman J."/>
            <person name="Nusbaum C."/>
            <person name="Birren B."/>
        </authorList>
    </citation>
    <scope>NUCLEOTIDE SEQUENCE</scope>
    <source>
        <strain evidence="9">ATCC 64411</strain>
    </source>
</reference>
<reference evidence="11" key="1">
    <citation type="submission" date="2010-05" db="EMBL/GenBank/DDBJ databases">
        <title>The genome sequence of Magnaporthe poae strain ATCC 64411.</title>
        <authorList>
            <person name="Ma L.-J."/>
            <person name="Dead R."/>
            <person name="Young S."/>
            <person name="Zeng Q."/>
            <person name="Koehrsen M."/>
            <person name="Alvarado L."/>
            <person name="Berlin A."/>
            <person name="Chapman S.B."/>
            <person name="Chen Z."/>
            <person name="Freedman E."/>
            <person name="Gellesch M."/>
            <person name="Goldberg J."/>
            <person name="Griggs A."/>
            <person name="Gujja S."/>
            <person name="Heilman E.R."/>
            <person name="Heiman D."/>
            <person name="Hepburn T."/>
            <person name="Howarth C."/>
            <person name="Jen D."/>
            <person name="Larson L."/>
            <person name="Mehta T."/>
            <person name="Neiman D."/>
            <person name="Pearson M."/>
            <person name="Roberts A."/>
            <person name="Saif S."/>
            <person name="Shea T."/>
            <person name="Shenoy N."/>
            <person name="Sisk P."/>
            <person name="Stolte C."/>
            <person name="Sykes S."/>
            <person name="Walk T."/>
            <person name="White J."/>
            <person name="Yandava C."/>
            <person name="Haas B."/>
            <person name="Nusbaum C."/>
            <person name="Birren B."/>
        </authorList>
    </citation>
    <scope>NUCLEOTIDE SEQUENCE [LARGE SCALE GENOMIC DNA]</scope>
    <source>
        <strain evidence="11">ATCC 64411 / 73-15</strain>
    </source>
</reference>
<evidence type="ECO:0000256" key="6">
    <source>
        <dbReference type="SAM" id="MobiDB-lite"/>
    </source>
</evidence>
<evidence type="ECO:0000256" key="2">
    <source>
        <dbReference type="ARBA" id="ARBA00023230"/>
    </source>
</evidence>
<dbReference type="InterPro" id="IPR036249">
    <property type="entry name" value="Thioredoxin-like_sf"/>
</dbReference>
<evidence type="ECO:0000313" key="10">
    <source>
        <dbReference type="EnsemblFungi" id="MAPG_02320T0"/>
    </source>
</evidence>
<dbReference type="SMART" id="SM00166">
    <property type="entry name" value="UBX"/>
    <property type="match status" value="1"/>
</dbReference>
<keyword evidence="11" id="KW-1185">Reference proteome</keyword>
<protein>
    <recommendedName>
        <fullName evidence="4">UBX domain-containing protein 2</fullName>
    </recommendedName>
</protein>
<dbReference type="OrthoDB" id="2445133at2759"/>
<feature type="transmembrane region" description="Helical" evidence="7">
    <location>
        <begin position="391"/>
        <end position="410"/>
    </location>
</feature>
<dbReference type="VEuPathDB" id="FungiDB:MAPG_02320"/>
<feature type="compositionally biased region" description="Low complexity" evidence="6">
    <location>
        <begin position="121"/>
        <end position="131"/>
    </location>
</feature>
<dbReference type="Proteomes" id="UP000011715">
    <property type="component" value="Unassembled WGS sequence"/>
</dbReference>
<dbReference type="Gene3D" id="3.40.30.10">
    <property type="entry name" value="Glutaredoxin"/>
    <property type="match status" value="1"/>
</dbReference>
<dbReference type="GO" id="GO:0005789">
    <property type="term" value="C:endoplasmic reticulum membrane"/>
    <property type="evidence" value="ECO:0007669"/>
    <property type="project" value="UniProtKB-SubCell"/>
</dbReference>
<feature type="compositionally biased region" description="Polar residues" evidence="6">
    <location>
        <begin position="144"/>
        <end position="173"/>
    </location>
</feature>
<accession>A0A0C4DR20</accession>
<keyword evidence="7" id="KW-0472">Membrane</keyword>
<dbReference type="PANTHER" id="PTHR46424">
    <property type="entry name" value="UBX DOMAIN-CONTAINING PROTEIN 4"/>
    <property type="match status" value="1"/>
</dbReference>
<evidence type="ECO:0000256" key="4">
    <source>
        <dbReference type="ARBA" id="ARBA00041575"/>
    </source>
</evidence>
<comment type="function">
    <text evidence="5">Involved in endoplasmic reticulum-associated protein degradation (ERAD). Acts as a platform to recruit both UBQLN1 and VCP to the ER during ERAD.</text>
</comment>
<feature type="domain" description="UBX" evidence="8">
    <location>
        <begin position="286"/>
        <end position="371"/>
    </location>
</feature>